<comment type="caution">
    <text evidence="1">The sequence shown here is derived from an EMBL/GenBank/DDBJ whole genome shotgun (WGS) entry which is preliminary data.</text>
</comment>
<evidence type="ECO:0000313" key="1">
    <source>
        <dbReference type="EMBL" id="CAG8665745.1"/>
    </source>
</evidence>
<dbReference type="OrthoDB" id="2426885at2759"/>
<proteinExistence type="predicted"/>
<reference evidence="1" key="1">
    <citation type="submission" date="2021-06" db="EMBL/GenBank/DDBJ databases">
        <authorList>
            <person name="Kallberg Y."/>
            <person name="Tangrot J."/>
            <person name="Rosling A."/>
        </authorList>
    </citation>
    <scope>NUCLEOTIDE SEQUENCE</scope>
    <source>
        <strain evidence="1">MA453B</strain>
    </source>
</reference>
<organism evidence="1 2">
    <name type="scientific">Dentiscutata erythropus</name>
    <dbReference type="NCBI Taxonomy" id="1348616"/>
    <lineage>
        <taxon>Eukaryota</taxon>
        <taxon>Fungi</taxon>
        <taxon>Fungi incertae sedis</taxon>
        <taxon>Mucoromycota</taxon>
        <taxon>Glomeromycotina</taxon>
        <taxon>Glomeromycetes</taxon>
        <taxon>Diversisporales</taxon>
        <taxon>Gigasporaceae</taxon>
        <taxon>Dentiscutata</taxon>
    </lineage>
</organism>
<dbReference type="Proteomes" id="UP000789405">
    <property type="component" value="Unassembled WGS sequence"/>
</dbReference>
<name>A0A9N9E7M7_9GLOM</name>
<keyword evidence="2" id="KW-1185">Reference proteome</keyword>
<evidence type="ECO:0000313" key="2">
    <source>
        <dbReference type="Proteomes" id="UP000789405"/>
    </source>
</evidence>
<dbReference type="AlphaFoldDB" id="A0A9N9E7M7"/>
<sequence length="305" mass="34768">MIQNKAAALAKSPKYILHYPNINMFKWSNKWPDRFLQYNSFSNHCKTTIAQKLLAELETQQQAFLNFVQYCCIQYDYLLLLMGNMDKTLLSFDMPSNVTIDNKGNKIISIRTCSYEKSCFTVVLACMADGKKLLPMIIFKLKNDPRLEFSPGVVVRANKIRSKYNEWISQEIRELTESGRIKHDEYVFNGKNLVSQLNKTFYSKNTFILIRPQTTKPFASTKLFTSTKPPTPTKLPRPSITTIPLIPRTLSSARSLAPTKPFTSTRFLIKSTLFTPTKSSALAKLLISTTTRFLGSSKLSESGRI</sequence>
<dbReference type="EMBL" id="CAJVPY010006597">
    <property type="protein sequence ID" value="CAG8665745.1"/>
    <property type="molecule type" value="Genomic_DNA"/>
</dbReference>
<accession>A0A9N9E7M7</accession>
<protein>
    <submittedName>
        <fullName evidence="1">9724_t:CDS:1</fullName>
    </submittedName>
</protein>
<gene>
    <name evidence="1" type="ORF">DERYTH_LOCUS10950</name>
</gene>